<proteinExistence type="predicted"/>
<feature type="domain" description="Lipocalin-like" evidence="2">
    <location>
        <begin position="34"/>
        <end position="146"/>
    </location>
</feature>
<feature type="signal peptide" evidence="1">
    <location>
        <begin position="1"/>
        <end position="21"/>
    </location>
</feature>
<gene>
    <name evidence="3" type="ORF">NU887_00820</name>
</gene>
<evidence type="ECO:0000313" key="4">
    <source>
        <dbReference type="Proteomes" id="UP001142175"/>
    </source>
</evidence>
<protein>
    <submittedName>
        <fullName evidence="3">DUF4923 family protein</fullName>
    </submittedName>
</protein>
<dbReference type="EMBL" id="JANSUY010000001">
    <property type="protein sequence ID" value="MCR9013550.1"/>
    <property type="molecule type" value="Genomic_DNA"/>
</dbReference>
<sequence>MVHKLRLLVILGLLATFSVLVSCNDDDEPKVSPIVGTWNYDSYKLDITVDGQDLLTYLVQVMGLTQEEAIFAKAFFTASLFEDSDLEGTTFTFNADGTYSVKNGGVEEDSGTYQVQNNNTKLVLTSSDDGTVQEFVIETLTSNRMIVSFEDSFEEDINEDETLEEVGLDFELTMVK</sequence>
<accession>A0A9X2T087</accession>
<dbReference type="AlphaFoldDB" id="A0A9X2T087"/>
<keyword evidence="1" id="KW-0732">Signal</keyword>
<dbReference type="Proteomes" id="UP001142175">
    <property type="component" value="Unassembled WGS sequence"/>
</dbReference>
<dbReference type="RefSeq" id="WP_258421451.1">
    <property type="nucleotide sequence ID" value="NZ_JANSUY010000001.1"/>
</dbReference>
<comment type="caution">
    <text evidence="3">The sequence shown here is derived from an EMBL/GenBank/DDBJ whole genome shotgun (WGS) entry which is preliminary data.</text>
</comment>
<evidence type="ECO:0000259" key="2">
    <source>
        <dbReference type="Pfam" id="PF13648"/>
    </source>
</evidence>
<feature type="chain" id="PRO_5040746394" evidence="1">
    <location>
        <begin position="22"/>
        <end position="176"/>
    </location>
</feature>
<reference evidence="3" key="1">
    <citation type="submission" date="2022-08" db="EMBL/GenBank/DDBJ databases">
        <authorList>
            <person name="Zhang D."/>
        </authorList>
    </citation>
    <scope>NUCLEOTIDE SEQUENCE</scope>
    <source>
        <strain evidence="3">XJ19-11</strain>
    </source>
</reference>
<evidence type="ECO:0000256" key="1">
    <source>
        <dbReference type="SAM" id="SignalP"/>
    </source>
</evidence>
<dbReference type="InterPro" id="IPR024311">
    <property type="entry name" value="Lipocalin-like"/>
</dbReference>
<dbReference type="Pfam" id="PF13648">
    <property type="entry name" value="Lipocalin_4"/>
    <property type="match status" value="1"/>
</dbReference>
<dbReference type="PROSITE" id="PS51257">
    <property type="entry name" value="PROKAR_LIPOPROTEIN"/>
    <property type="match status" value="1"/>
</dbReference>
<evidence type="ECO:0000313" key="3">
    <source>
        <dbReference type="EMBL" id="MCR9013550.1"/>
    </source>
</evidence>
<name>A0A9X2T087_9BACT</name>
<keyword evidence="4" id="KW-1185">Reference proteome</keyword>
<organism evidence="3 4">
    <name type="scientific">Aquiflexum gelatinilyticum</name>
    <dbReference type="NCBI Taxonomy" id="2961943"/>
    <lineage>
        <taxon>Bacteria</taxon>
        <taxon>Pseudomonadati</taxon>
        <taxon>Bacteroidota</taxon>
        <taxon>Cytophagia</taxon>
        <taxon>Cytophagales</taxon>
        <taxon>Cyclobacteriaceae</taxon>
        <taxon>Aquiflexum</taxon>
    </lineage>
</organism>